<dbReference type="GO" id="GO:0004386">
    <property type="term" value="F:helicase activity"/>
    <property type="evidence" value="ECO:0007669"/>
    <property type="project" value="UniProtKB-KW"/>
</dbReference>
<proteinExistence type="predicted"/>
<dbReference type="PANTHER" id="PTHR30595:SF6">
    <property type="entry name" value="SCHLAFEN ALBA-2 DOMAIN-CONTAINING PROTEIN"/>
    <property type="match status" value="1"/>
</dbReference>
<evidence type="ECO:0000259" key="1">
    <source>
        <dbReference type="Pfam" id="PF04326"/>
    </source>
</evidence>
<evidence type="ECO:0000313" key="2">
    <source>
        <dbReference type="EMBL" id="VFJ48773.1"/>
    </source>
</evidence>
<keyword evidence="2" id="KW-0347">Helicase</keyword>
<dbReference type="InterPro" id="IPR007421">
    <property type="entry name" value="Schlafen_AlbA_2_dom"/>
</dbReference>
<organism evidence="2">
    <name type="scientific">Candidatus Kentrum sp. DK</name>
    <dbReference type="NCBI Taxonomy" id="2126562"/>
    <lineage>
        <taxon>Bacteria</taxon>
        <taxon>Pseudomonadati</taxon>
        <taxon>Pseudomonadota</taxon>
        <taxon>Gammaproteobacteria</taxon>
        <taxon>Candidatus Kentrum</taxon>
    </lineage>
</organism>
<protein>
    <submittedName>
        <fullName evidence="2">ATP-dependent DNA helicase RecG</fullName>
    </submittedName>
</protein>
<dbReference type="PANTHER" id="PTHR30595">
    <property type="entry name" value="GLPR-RELATED TRANSCRIPTIONAL REPRESSOR"/>
    <property type="match status" value="1"/>
</dbReference>
<sequence>MDIVELLKTENDRIEWKQTDKDTNDILHAVCALANDLGDSREAGYLLIGAAKDGSPVGMPEKQLDEVQRRLNDLLSSTKILPTPAFDINIREYDGKWIVVVRVEPYPVPPVVMVNQTAWVRKGSVTTRAREADLLRLGERRPENRRPFDLRILPAATLDDLNKSSLFSFYETAREDDEDPDSFPAFEHWLTQQQLGRAGADGVWRPNPAALLIFGANPQSFFPGAIIEFVRYDGPDIDSAIVLRKTITGALPNQLDMVWMQLQANLVEKPVAENGIRLEFLPDYPIEALKELARNMVQHRLYEGTHSPGRIEWYRDHMEFHNPGGLFGHASEGTFGETSDYRNPLITSKLAEQGYVQRLGRGIRRVWQLLAKNGNPLLEVETDGYTHVSVRART</sequence>
<keyword evidence="2" id="KW-0547">Nucleotide-binding</keyword>
<dbReference type="InterPro" id="IPR038461">
    <property type="entry name" value="Schlafen_AlbA_2_dom_sf"/>
</dbReference>
<dbReference type="Pfam" id="PF13749">
    <property type="entry name" value="HATPase_c_4"/>
    <property type="match status" value="1"/>
</dbReference>
<feature type="domain" description="Schlafen AlbA-2" evidence="1">
    <location>
        <begin position="10"/>
        <end position="128"/>
    </location>
</feature>
<gene>
    <name evidence="2" type="ORF">BECKDK2373B_GA0170837_102123</name>
</gene>
<keyword evidence="2" id="KW-0067">ATP-binding</keyword>
<dbReference type="AlphaFoldDB" id="A0A450S9L7"/>
<dbReference type="InterPro" id="IPR038475">
    <property type="entry name" value="RecG_C_sf"/>
</dbReference>
<dbReference type="EMBL" id="CAADEX010000021">
    <property type="protein sequence ID" value="VFJ48773.1"/>
    <property type="molecule type" value="Genomic_DNA"/>
</dbReference>
<accession>A0A450S9L7</accession>
<dbReference type="Gene3D" id="3.30.950.30">
    <property type="entry name" value="Schlafen, AAA domain"/>
    <property type="match status" value="1"/>
</dbReference>
<dbReference type="Gene3D" id="3.30.565.60">
    <property type="match status" value="1"/>
</dbReference>
<reference evidence="2" key="1">
    <citation type="submission" date="2019-02" db="EMBL/GenBank/DDBJ databases">
        <authorList>
            <person name="Gruber-Vodicka R. H."/>
            <person name="Seah K. B. B."/>
        </authorList>
    </citation>
    <scope>NUCLEOTIDE SEQUENCE</scope>
    <source>
        <strain evidence="2">BECK_DK47</strain>
    </source>
</reference>
<name>A0A450S9L7_9GAMM</name>
<dbReference type="Pfam" id="PF04326">
    <property type="entry name" value="SLFN_AlbA_2"/>
    <property type="match status" value="1"/>
</dbReference>
<keyword evidence="2" id="KW-0378">Hydrolase</keyword>